<dbReference type="Gene3D" id="3.40.50.12370">
    <property type="match status" value="1"/>
</dbReference>
<evidence type="ECO:0000256" key="1">
    <source>
        <dbReference type="ARBA" id="ARBA00008791"/>
    </source>
</evidence>
<feature type="domain" description="UspA" evidence="2">
    <location>
        <begin position="3"/>
        <end position="149"/>
    </location>
</feature>
<dbReference type="AlphaFoldDB" id="A0A1T5CQA3"/>
<reference evidence="4" key="1">
    <citation type="submission" date="2017-02" db="EMBL/GenBank/DDBJ databases">
        <authorList>
            <person name="Varghese N."/>
            <person name="Submissions S."/>
        </authorList>
    </citation>
    <scope>NUCLEOTIDE SEQUENCE [LARGE SCALE GENOMIC DNA]</scope>
    <source>
        <strain evidence="4">DSM 23546</strain>
    </source>
</reference>
<dbReference type="RefSeq" id="WP_079512832.1">
    <property type="nucleotide sequence ID" value="NZ_FUYL01000007.1"/>
</dbReference>
<dbReference type="OrthoDB" id="9788959at2"/>
<dbReference type="CDD" id="cd00293">
    <property type="entry name" value="USP-like"/>
    <property type="match status" value="1"/>
</dbReference>
<organism evidence="3 4">
    <name type="scientific">Maribacter arcticus</name>
    <dbReference type="NCBI Taxonomy" id="561365"/>
    <lineage>
        <taxon>Bacteria</taxon>
        <taxon>Pseudomonadati</taxon>
        <taxon>Bacteroidota</taxon>
        <taxon>Flavobacteriia</taxon>
        <taxon>Flavobacteriales</taxon>
        <taxon>Flavobacteriaceae</taxon>
        <taxon>Maribacter</taxon>
    </lineage>
</organism>
<proteinExistence type="inferred from homology"/>
<dbReference type="InterPro" id="IPR006016">
    <property type="entry name" value="UspA"/>
</dbReference>
<evidence type="ECO:0000313" key="3">
    <source>
        <dbReference type="EMBL" id="SKB61685.1"/>
    </source>
</evidence>
<name>A0A1T5CQA3_9FLAO</name>
<dbReference type="EMBL" id="FUYL01000007">
    <property type="protein sequence ID" value="SKB61685.1"/>
    <property type="molecule type" value="Genomic_DNA"/>
</dbReference>
<protein>
    <submittedName>
        <fullName evidence="3">Nucleotide-binding universal stress protein, UspA family</fullName>
    </submittedName>
</protein>
<dbReference type="Pfam" id="PF00582">
    <property type="entry name" value="Usp"/>
    <property type="match status" value="1"/>
</dbReference>
<evidence type="ECO:0000259" key="2">
    <source>
        <dbReference type="Pfam" id="PF00582"/>
    </source>
</evidence>
<keyword evidence="4" id="KW-1185">Reference proteome</keyword>
<evidence type="ECO:0000313" key="4">
    <source>
        <dbReference type="Proteomes" id="UP000190339"/>
    </source>
</evidence>
<dbReference type="PANTHER" id="PTHR46268">
    <property type="entry name" value="STRESS RESPONSE PROTEIN NHAX"/>
    <property type="match status" value="1"/>
</dbReference>
<dbReference type="STRING" id="561365.SAMN05660866_02381"/>
<dbReference type="Proteomes" id="UP000190339">
    <property type="component" value="Unassembled WGS sequence"/>
</dbReference>
<accession>A0A1T5CQA3</accession>
<dbReference type="PANTHER" id="PTHR46268:SF6">
    <property type="entry name" value="UNIVERSAL STRESS PROTEIN UP12"/>
    <property type="match status" value="1"/>
</dbReference>
<sequence length="284" mass="32202">MEIKNILVATDFSNEAYNALFYATQIFASKKCTFHIMHIYDDLNAASSPRNVLFVGKKELLKLRTTSQENLTETVHKIVLDTGNKLHKFNTISSKGTISSIISQTIDNLQIDLIVMGNKGKTGAKELFMGSNTIRIANTITQCPILAVPKEIAYRPIDEIAFITDYKKGCTKNTLAMLLSIASISKAAIRVLHINEEEIMNPIQVSNKKLLKTCLAKTQHSFDDIWNYSDKANIIHDFLTQQDIKMFAMAYHRRNFFERLLHEPVVMDLSIYATIPFLILPIQD</sequence>
<comment type="similarity">
    <text evidence="1">Belongs to the universal stress protein A family.</text>
</comment>
<dbReference type="SUPFAM" id="SSF52402">
    <property type="entry name" value="Adenine nucleotide alpha hydrolases-like"/>
    <property type="match status" value="2"/>
</dbReference>
<gene>
    <name evidence="3" type="ORF">SAMN05660866_02381</name>
</gene>